<gene>
    <name evidence="8" type="ORF">V8G54_013905</name>
</gene>
<keyword evidence="4" id="KW-0539">Nucleus</keyword>
<dbReference type="InterPro" id="IPR044579">
    <property type="entry name" value="bHLH11/121"/>
</dbReference>
<keyword evidence="3" id="KW-0804">Transcription</keyword>
<comment type="subcellular location">
    <subcellularLocation>
        <location evidence="1">Nucleus</location>
    </subcellularLocation>
</comment>
<dbReference type="CDD" id="cd11446">
    <property type="entry name" value="bHLH_AtILR3_like"/>
    <property type="match status" value="1"/>
</dbReference>
<evidence type="ECO:0000259" key="7">
    <source>
        <dbReference type="PROSITE" id="PS50888"/>
    </source>
</evidence>
<reference evidence="8 9" key="1">
    <citation type="journal article" date="2023" name="Life. Sci Alliance">
        <title>Evolutionary insights into 3D genome organization and epigenetic landscape of Vigna mungo.</title>
        <authorList>
            <person name="Junaid A."/>
            <person name="Singh B."/>
            <person name="Bhatia S."/>
        </authorList>
    </citation>
    <scope>NUCLEOTIDE SEQUENCE [LARGE SCALE GENOMIC DNA]</scope>
    <source>
        <strain evidence="8">Urdbean</strain>
    </source>
</reference>
<dbReference type="SUPFAM" id="SSF47459">
    <property type="entry name" value="HLH, helix-loop-helix DNA-binding domain"/>
    <property type="match status" value="1"/>
</dbReference>
<feature type="region of interest" description="Disordered" evidence="6">
    <location>
        <begin position="1"/>
        <end position="59"/>
    </location>
</feature>
<keyword evidence="5" id="KW-0175">Coiled coil</keyword>
<evidence type="ECO:0000256" key="6">
    <source>
        <dbReference type="SAM" id="MobiDB-lite"/>
    </source>
</evidence>
<evidence type="ECO:0000256" key="2">
    <source>
        <dbReference type="ARBA" id="ARBA00023015"/>
    </source>
</evidence>
<dbReference type="GO" id="GO:0006879">
    <property type="term" value="P:intracellular iron ion homeostasis"/>
    <property type="evidence" value="ECO:0007669"/>
    <property type="project" value="InterPro"/>
</dbReference>
<keyword evidence="2" id="KW-0805">Transcription regulation</keyword>
<feature type="compositionally biased region" description="Low complexity" evidence="6">
    <location>
        <begin position="336"/>
        <end position="353"/>
    </location>
</feature>
<dbReference type="InterPro" id="IPR011598">
    <property type="entry name" value="bHLH_dom"/>
</dbReference>
<dbReference type="EMBL" id="CP144696">
    <property type="protein sequence ID" value="WVZ09375.1"/>
    <property type="molecule type" value="Genomic_DNA"/>
</dbReference>
<dbReference type="Gene3D" id="4.10.280.10">
    <property type="entry name" value="Helix-loop-helix DNA-binding domain"/>
    <property type="match status" value="1"/>
</dbReference>
<dbReference type="PANTHER" id="PTHR47001:SF1">
    <property type="entry name" value="TRANSCRIPTION FACTOR BHLH11"/>
    <property type="match status" value="1"/>
</dbReference>
<dbReference type="GO" id="GO:0046983">
    <property type="term" value="F:protein dimerization activity"/>
    <property type="evidence" value="ECO:0007669"/>
    <property type="project" value="InterPro"/>
</dbReference>
<evidence type="ECO:0000256" key="3">
    <source>
        <dbReference type="ARBA" id="ARBA00023163"/>
    </source>
</evidence>
<accession>A0AAQ3NFM3</accession>
<dbReference type="InterPro" id="IPR036638">
    <property type="entry name" value="HLH_DNA-bd_sf"/>
</dbReference>
<sequence length="361" mass="39735">MDQPNPPLSSKPKLASESPLHRVTPTSNRFRSSQLLRERESKGEGEKEDPSASRKVLKADREKLRRDRLNEHFQELGNTLVVVPVEVMEVSVVGGNGNNNEYSSNDSDSTDPDRPKNDKATILTETVQMLKDLTAEVNRLKTEHKALSEESHELMQEKNELREEKTSLKSDIENLNAQYQQRVRIMFPWTAIDHSVVISPPYSYPLPIPIPPAPISIHPSLQPFPFFGNQNPGPIPSPCSMYVPYSTPTNNPVDPPSVLYASTSHVSNQRESFSKSSGDKRPSSDAERCSESHDVATELELKMPGSSSTQQDSTSGGRKGKHSVIRDRTIIGGSAGSASSYSSSQGLQDSSNSVGDIPKTD</sequence>
<proteinExistence type="predicted"/>
<dbReference type="Pfam" id="PF00010">
    <property type="entry name" value="HLH"/>
    <property type="match status" value="1"/>
</dbReference>
<evidence type="ECO:0000313" key="9">
    <source>
        <dbReference type="Proteomes" id="UP001374535"/>
    </source>
</evidence>
<feature type="coiled-coil region" evidence="5">
    <location>
        <begin position="123"/>
        <end position="178"/>
    </location>
</feature>
<dbReference type="AlphaFoldDB" id="A0AAQ3NFM3"/>
<dbReference type="PROSITE" id="PS50888">
    <property type="entry name" value="BHLH"/>
    <property type="match status" value="1"/>
</dbReference>
<feature type="compositionally biased region" description="Polar residues" evidence="6">
    <location>
        <begin position="260"/>
        <end position="276"/>
    </location>
</feature>
<evidence type="ECO:0000256" key="5">
    <source>
        <dbReference type="SAM" id="Coils"/>
    </source>
</evidence>
<keyword evidence="9" id="KW-1185">Reference proteome</keyword>
<feature type="compositionally biased region" description="Polar residues" evidence="6">
    <location>
        <begin position="24"/>
        <end position="34"/>
    </location>
</feature>
<protein>
    <recommendedName>
        <fullName evidence="7">BHLH domain-containing protein</fullName>
    </recommendedName>
</protein>
<feature type="compositionally biased region" description="Basic and acidic residues" evidence="6">
    <location>
        <begin position="36"/>
        <end position="59"/>
    </location>
</feature>
<evidence type="ECO:0000256" key="4">
    <source>
        <dbReference type="ARBA" id="ARBA00023242"/>
    </source>
</evidence>
<evidence type="ECO:0000256" key="1">
    <source>
        <dbReference type="ARBA" id="ARBA00004123"/>
    </source>
</evidence>
<dbReference type="GO" id="GO:0003700">
    <property type="term" value="F:DNA-binding transcription factor activity"/>
    <property type="evidence" value="ECO:0007669"/>
    <property type="project" value="InterPro"/>
</dbReference>
<organism evidence="8 9">
    <name type="scientific">Vigna mungo</name>
    <name type="common">Black gram</name>
    <name type="synonym">Phaseolus mungo</name>
    <dbReference type="NCBI Taxonomy" id="3915"/>
    <lineage>
        <taxon>Eukaryota</taxon>
        <taxon>Viridiplantae</taxon>
        <taxon>Streptophyta</taxon>
        <taxon>Embryophyta</taxon>
        <taxon>Tracheophyta</taxon>
        <taxon>Spermatophyta</taxon>
        <taxon>Magnoliopsida</taxon>
        <taxon>eudicotyledons</taxon>
        <taxon>Gunneridae</taxon>
        <taxon>Pentapetalae</taxon>
        <taxon>rosids</taxon>
        <taxon>fabids</taxon>
        <taxon>Fabales</taxon>
        <taxon>Fabaceae</taxon>
        <taxon>Papilionoideae</taxon>
        <taxon>50 kb inversion clade</taxon>
        <taxon>NPAAA clade</taxon>
        <taxon>indigoferoid/millettioid clade</taxon>
        <taxon>Phaseoleae</taxon>
        <taxon>Vigna</taxon>
    </lineage>
</organism>
<feature type="compositionally biased region" description="Basic and acidic residues" evidence="6">
    <location>
        <begin position="277"/>
        <end position="301"/>
    </location>
</feature>
<dbReference type="PANTHER" id="PTHR47001">
    <property type="entry name" value="TRANSCRIPTION FACTOR BHLH121"/>
    <property type="match status" value="1"/>
</dbReference>
<feature type="compositionally biased region" description="Low complexity" evidence="6">
    <location>
        <begin position="94"/>
        <end position="105"/>
    </location>
</feature>
<dbReference type="SMART" id="SM00353">
    <property type="entry name" value="HLH"/>
    <property type="match status" value="1"/>
</dbReference>
<feature type="region of interest" description="Disordered" evidence="6">
    <location>
        <begin position="254"/>
        <end position="361"/>
    </location>
</feature>
<feature type="region of interest" description="Disordered" evidence="6">
    <location>
        <begin position="94"/>
        <end position="118"/>
    </location>
</feature>
<feature type="domain" description="BHLH" evidence="7">
    <location>
        <begin position="53"/>
        <end position="133"/>
    </location>
</feature>
<name>A0AAQ3NFM3_VIGMU</name>
<dbReference type="GO" id="GO:0005634">
    <property type="term" value="C:nucleus"/>
    <property type="evidence" value="ECO:0007669"/>
    <property type="project" value="UniProtKB-SubCell"/>
</dbReference>
<dbReference type="Proteomes" id="UP001374535">
    <property type="component" value="Chromosome 5"/>
</dbReference>
<evidence type="ECO:0000313" key="8">
    <source>
        <dbReference type="EMBL" id="WVZ09375.1"/>
    </source>
</evidence>
<feature type="compositionally biased region" description="Low complexity" evidence="6">
    <location>
        <begin position="305"/>
        <end position="316"/>
    </location>
</feature>